<dbReference type="CDD" id="cd07062">
    <property type="entry name" value="Peptidase_S66_mccF_like"/>
    <property type="match status" value="1"/>
</dbReference>
<dbReference type="PANTHER" id="PTHR30237">
    <property type="entry name" value="MURAMOYLTETRAPEPTIDE CARBOXYPEPTIDASE"/>
    <property type="match status" value="1"/>
</dbReference>
<keyword evidence="6" id="KW-0645">Protease</keyword>
<dbReference type="RefSeq" id="WP_013942588.1">
    <property type="nucleotide sequence ID" value="NC_015713.1"/>
</dbReference>
<sequence>MKPNSLKVGDEVRVIAPSNSLTVVSESNRLLARERLEKLGLKITFGKNVLETGLFGSASIAARIEDLHEAFADPHVKGILTVLGGYNSNQLLASIDYELIRNNPKIFCGYSDITALQNAFLACSGLITYSGPHYSSFAMQEGFEYIVEGFKQSVFCQNEEEYVLHPSKFWSSDSLWFLDQDKRCFEKNPGPKVIYEGEAKGIIVGGNLGTFNLLKGTSYFPSLENTILFVEDTESGGRDVEFERQLQSLIDFPDFGGVQALVIGRFEKTADIDAKRLETIIKSKPALKKLPVVYDLDFGHTTPFFTFPIGGQAQLRAGRDQSVELKIF</sequence>
<feature type="active site" description="Nucleophile" evidence="3">
    <location>
        <position position="111"/>
    </location>
</feature>
<dbReference type="InterPro" id="IPR027478">
    <property type="entry name" value="LdcA_N"/>
</dbReference>
<dbReference type="PIRSF" id="PIRSF028757">
    <property type="entry name" value="LD-carboxypeptidase"/>
    <property type="match status" value="1"/>
</dbReference>
<dbReference type="EMBL" id="FR872582">
    <property type="protein sequence ID" value="CCB88121.1"/>
    <property type="molecule type" value="Genomic_DNA"/>
</dbReference>
<gene>
    <name evidence="6" type="primary">yocD</name>
    <name evidence="6" type="ordered locus">SNE_A02440</name>
</gene>
<dbReference type="InterPro" id="IPR003507">
    <property type="entry name" value="S66_fam"/>
</dbReference>
<keyword evidence="7" id="KW-1185">Reference proteome</keyword>
<dbReference type="SUPFAM" id="SSF52317">
    <property type="entry name" value="Class I glutamine amidotransferase-like"/>
    <property type="match status" value="1"/>
</dbReference>
<dbReference type="SUPFAM" id="SSF141986">
    <property type="entry name" value="LD-carboxypeptidase A C-terminal domain-like"/>
    <property type="match status" value="1"/>
</dbReference>
<dbReference type="KEGG" id="sng:SNE_A02440"/>
<comment type="similarity">
    <text evidence="1">Belongs to the peptidase S66 family.</text>
</comment>
<dbReference type="eggNOG" id="COG1619">
    <property type="taxonomic scope" value="Bacteria"/>
</dbReference>
<dbReference type="MEROPS" id="S66.003"/>
<dbReference type="STRING" id="331113.SNE_A02440"/>
<dbReference type="GO" id="GO:0004180">
    <property type="term" value="F:carboxypeptidase activity"/>
    <property type="evidence" value="ECO:0007669"/>
    <property type="project" value="UniProtKB-KW"/>
</dbReference>
<evidence type="ECO:0000313" key="6">
    <source>
        <dbReference type="EMBL" id="CCB88121.1"/>
    </source>
</evidence>
<dbReference type="InterPro" id="IPR040449">
    <property type="entry name" value="Peptidase_S66_N"/>
</dbReference>
<evidence type="ECO:0000259" key="5">
    <source>
        <dbReference type="Pfam" id="PF17676"/>
    </source>
</evidence>
<protein>
    <submittedName>
        <fullName evidence="6">Putative carboxypeptidase yocD</fullName>
        <ecNumber evidence="6">3.4.16.-</ecNumber>
    </submittedName>
</protein>
<dbReference type="Proteomes" id="UP000000496">
    <property type="component" value="Chromosome gsn.131"/>
</dbReference>
<dbReference type="HOGENOM" id="CLU_034346_1_1_0"/>
<accession>F8L5X9</accession>
<evidence type="ECO:0000256" key="2">
    <source>
        <dbReference type="ARBA" id="ARBA00022801"/>
    </source>
</evidence>
<feature type="active site" description="Charge relay system" evidence="3">
    <location>
        <position position="231"/>
    </location>
</feature>
<evidence type="ECO:0000259" key="4">
    <source>
        <dbReference type="Pfam" id="PF02016"/>
    </source>
</evidence>
<dbReference type="OrthoDB" id="9807329at2"/>
<dbReference type="Pfam" id="PF02016">
    <property type="entry name" value="Peptidase_S66"/>
    <property type="match status" value="1"/>
</dbReference>
<evidence type="ECO:0000256" key="3">
    <source>
        <dbReference type="PIRSR" id="PIRSR028757-1"/>
    </source>
</evidence>
<evidence type="ECO:0000256" key="1">
    <source>
        <dbReference type="ARBA" id="ARBA00010233"/>
    </source>
</evidence>
<dbReference type="PANTHER" id="PTHR30237:SF6">
    <property type="entry name" value="CARBOXYPEPTIDASE YOCD-RELATED"/>
    <property type="match status" value="1"/>
</dbReference>
<dbReference type="InterPro" id="IPR040921">
    <property type="entry name" value="Peptidase_S66C"/>
</dbReference>
<dbReference type="InterPro" id="IPR029062">
    <property type="entry name" value="Class_I_gatase-like"/>
</dbReference>
<reference key="1">
    <citation type="journal article" date="2011" name="Mol. Biol. Evol.">
        <title>Unity in variety -- the pan-genome of the Chlamydiae.</title>
        <authorList>
            <person name="Collingro A."/>
            <person name="Tischler P."/>
            <person name="Weinmaier T."/>
            <person name="Penz T."/>
            <person name="Heinz E."/>
            <person name="Brunham R.C."/>
            <person name="Read T.D."/>
            <person name="Bavoil P.M."/>
            <person name="Sachse K."/>
            <person name="Kahane S."/>
            <person name="Friedman M.G."/>
            <person name="Rattei T."/>
            <person name="Myers G.S.A."/>
            <person name="Horn M."/>
        </authorList>
    </citation>
    <scope>NUCLEOTIDE SEQUENCE</scope>
    <source>
        <strain>Z</strain>
    </source>
</reference>
<reference evidence="6 7" key="2">
    <citation type="journal article" date="2011" name="Mol. Biol. Evol.">
        <title>Unity in variety--the pan-genome of the Chlamydiae.</title>
        <authorList>
            <person name="Collingro A."/>
            <person name="Tischler P."/>
            <person name="Weinmaier T."/>
            <person name="Penz T."/>
            <person name="Heinz E."/>
            <person name="Brunham R.C."/>
            <person name="Read T.D."/>
            <person name="Bavoil P.M."/>
            <person name="Sachse K."/>
            <person name="Kahane S."/>
            <person name="Friedman M.G."/>
            <person name="Rattei T."/>
            <person name="Myers G.S."/>
            <person name="Horn M."/>
        </authorList>
    </citation>
    <scope>NUCLEOTIDE SEQUENCE [LARGE SCALE GENOMIC DNA]</scope>
    <source>
        <strain evidence="7">ATCC VR-1471 / Z</strain>
    </source>
</reference>
<feature type="active site" description="Charge relay system" evidence="3">
    <location>
        <position position="300"/>
    </location>
</feature>
<dbReference type="Gene3D" id="3.50.30.60">
    <property type="entry name" value="LD-carboxypeptidase A C-terminal domain-like"/>
    <property type="match status" value="1"/>
</dbReference>
<dbReference type="Pfam" id="PF17676">
    <property type="entry name" value="Peptidase_S66C"/>
    <property type="match status" value="1"/>
</dbReference>
<keyword evidence="2 6" id="KW-0378">Hydrolase</keyword>
<keyword evidence="6" id="KW-0121">Carboxypeptidase</keyword>
<organism evidence="6 7">
    <name type="scientific">Simkania negevensis (strain ATCC VR-1471 / DSM 27360 / Z)</name>
    <dbReference type="NCBI Taxonomy" id="331113"/>
    <lineage>
        <taxon>Bacteria</taxon>
        <taxon>Pseudomonadati</taxon>
        <taxon>Chlamydiota</taxon>
        <taxon>Chlamydiia</taxon>
        <taxon>Parachlamydiales</taxon>
        <taxon>Simkaniaceae</taxon>
        <taxon>Simkania</taxon>
    </lineage>
</organism>
<dbReference type="InterPro" id="IPR027461">
    <property type="entry name" value="Carboxypeptidase_A_C_sf"/>
</dbReference>
<feature type="domain" description="LD-carboxypeptidase N-terminal" evidence="4">
    <location>
        <begin position="12"/>
        <end position="131"/>
    </location>
</feature>
<evidence type="ECO:0000313" key="7">
    <source>
        <dbReference type="Proteomes" id="UP000000496"/>
    </source>
</evidence>
<feature type="domain" description="LD-carboxypeptidase C-terminal" evidence="5">
    <location>
        <begin position="200"/>
        <end position="315"/>
    </location>
</feature>
<dbReference type="EC" id="3.4.16.-" evidence="6"/>
<dbReference type="Gene3D" id="3.40.50.10740">
    <property type="entry name" value="Class I glutamine amidotransferase-like"/>
    <property type="match status" value="1"/>
</dbReference>
<dbReference type="AlphaFoldDB" id="F8L5X9"/>
<name>F8L5X9_SIMNZ</name>
<proteinExistence type="inferred from homology"/>